<evidence type="ECO:0000256" key="2">
    <source>
        <dbReference type="SAM" id="MobiDB-lite"/>
    </source>
</evidence>
<dbReference type="AlphaFoldDB" id="A0A0C3C8D3"/>
<feature type="domain" description="DUF6697" evidence="3">
    <location>
        <begin position="265"/>
        <end position="464"/>
    </location>
</feature>
<feature type="compositionally biased region" description="Basic and acidic residues" evidence="2">
    <location>
        <begin position="132"/>
        <end position="143"/>
    </location>
</feature>
<accession>A0A0C3C8D3</accession>
<dbReference type="InParanoid" id="A0A0C3C8D3"/>
<feature type="compositionally biased region" description="Acidic residues" evidence="2">
    <location>
        <begin position="195"/>
        <end position="205"/>
    </location>
</feature>
<dbReference type="Pfam" id="PF20411">
    <property type="entry name" value="DUF6697"/>
    <property type="match status" value="1"/>
</dbReference>
<feature type="region of interest" description="Disordered" evidence="2">
    <location>
        <begin position="482"/>
        <end position="523"/>
    </location>
</feature>
<keyword evidence="1" id="KW-0175">Coiled coil</keyword>
<dbReference type="InterPro" id="IPR046520">
    <property type="entry name" value="DUF6697"/>
</dbReference>
<feature type="coiled-coil region" evidence="1">
    <location>
        <begin position="6"/>
        <end position="68"/>
    </location>
</feature>
<feature type="compositionally biased region" description="Polar residues" evidence="2">
    <location>
        <begin position="166"/>
        <end position="193"/>
    </location>
</feature>
<feature type="region of interest" description="Disordered" evidence="2">
    <location>
        <begin position="92"/>
        <end position="229"/>
    </location>
</feature>
<sequence>MSVAHVDEVLRQRNQYREELAAVRQERDSQHGLATSLKNRNDHLESDNVDLRTKIADLHAQIAKLSETNQQPALPSGPAIVLDDDVKEAVSPALSTKSVERNGAAKSTTIADDKDLKPKKQPSFITTKRRRLDTTHDLPDQQDSKMALRKRVKVQDDNGDIKPLATPTNVSTLHSVSRQHFARASSSKLSSIPATDDESANESENDGIGGSDSSPDTPSASSQNHGQNFKVRNKEAFILPQERIDHHLNGCRALTIVPSPLPTSISRACLLKHYGTNTQQFIGTVKYTGKARAAVFAQPGQNPFLPRCPGARGLLFASRHEVLKGIHMLFVKLERQSSKETPLWEYRGDFESILSAKMTPAEFNMQRDDVKIKWANHLLSKVKWDCYTSMRARIYLQKQGLLPYDKKSQTAAVEQEMNRIRKRQGGKLSAEDVIAALARGDEGIDIITMKCVKYDHEFAQDLRNKSTGGVVSQTKAKNTKKRVYVQDSDSAPDFDSVELDLPNGSSSGIRRSARQSHPRVIAS</sequence>
<evidence type="ECO:0000259" key="3">
    <source>
        <dbReference type="Pfam" id="PF20411"/>
    </source>
</evidence>
<feature type="compositionally biased region" description="Low complexity" evidence="2">
    <location>
        <begin position="211"/>
        <end position="222"/>
    </location>
</feature>
<keyword evidence="5" id="KW-1185">Reference proteome</keyword>
<dbReference type="OrthoDB" id="3265858at2759"/>
<dbReference type="HOGENOM" id="CLU_520845_0_0_1"/>
<reference evidence="4 5" key="1">
    <citation type="submission" date="2014-04" db="EMBL/GenBank/DDBJ databases">
        <authorList>
            <consortium name="DOE Joint Genome Institute"/>
            <person name="Kuo A."/>
            <person name="Tarkka M."/>
            <person name="Buscot F."/>
            <person name="Kohler A."/>
            <person name="Nagy L.G."/>
            <person name="Floudas D."/>
            <person name="Copeland A."/>
            <person name="Barry K.W."/>
            <person name="Cichocki N."/>
            <person name="Veneault-Fourrey C."/>
            <person name="LaButti K."/>
            <person name="Lindquist E.A."/>
            <person name="Lipzen A."/>
            <person name="Lundell T."/>
            <person name="Morin E."/>
            <person name="Murat C."/>
            <person name="Sun H."/>
            <person name="Tunlid A."/>
            <person name="Henrissat B."/>
            <person name="Grigoriev I.V."/>
            <person name="Hibbett D.S."/>
            <person name="Martin F."/>
            <person name="Nordberg H.P."/>
            <person name="Cantor M.N."/>
            <person name="Hua S.X."/>
        </authorList>
    </citation>
    <scope>NUCLEOTIDE SEQUENCE [LARGE SCALE GENOMIC DNA]</scope>
    <source>
        <strain evidence="4 5">F 1598</strain>
    </source>
</reference>
<dbReference type="EMBL" id="KN832983">
    <property type="protein sequence ID" value="KIM85967.1"/>
    <property type="molecule type" value="Genomic_DNA"/>
</dbReference>
<dbReference type="Proteomes" id="UP000054166">
    <property type="component" value="Unassembled WGS sequence"/>
</dbReference>
<organism evidence="4 5">
    <name type="scientific">Piloderma croceum (strain F 1598)</name>
    <dbReference type="NCBI Taxonomy" id="765440"/>
    <lineage>
        <taxon>Eukaryota</taxon>
        <taxon>Fungi</taxon>
        <taxon>Dikarya</taxon>
        <taxon>Basidiomycota</taxon>
        <taxon>Agaricomycotina</taxon>
        <taxon>Agaricomycetes</taxon>
        <taxon>Agaricomycetidae</taxon>
        <taxon>Atheliales</taxon>
        <taxon>Atheliaceae</taxon>
        <taxon>Piloderma</taxon>
    </lineage>
</organism>
<name>A0A0C3C8D3_PILCF</name>
<protein>
    <recommendedName>
        <fullName evidence="3">DUF6697 domain-containing protein</fullName>
    </recommendedName>
</protein>
<dbReference type="STRING" id="765440.A0A0C3C8D3"/>
<evidence type="ECO:0000256" key="1">
    <source>
        <dbReference type="SAM" id="Coils"/>
    </source>
</evidence>
<gene>
    <name evidence="4" type="ORF">PILCRDRAFT_816517</name>
</gene>
<evidence type="ECO:0000313" key="4">
    <source>
        <dbReference type="EMBL" id="KIM85967.1"/>
    </source>
</evidence>
<proteinExistence type="predicted"/>
<reference evidence="5" key="2">
    <citation type="submission" date="2015-01" db="EMBL/GenBank/DDBJ databases">
        <title>Evolutionary Origins and Diversification of the Mycorrhizal Mutualists.</title>
        <authorList>
            <consortium name="DOE Joint Genome Institute"/>
            <consortium name="Mycorrhizal Genomics Consortium"/>
            <person name="Kohler A."/>
            <person name="Kuo A."/>
            <person name="Nagy L.G."/>
            <person name="Floudas D."/>
            <person name="Copeland A."/>
            <person name="Barry K.W."/>
            <person name="Cichocki N."/>
            <person name="Veneault-Fourrey C."/>
            <person name="LaButti K."/>
            <person name="Lindquist E.A."/>
            <person name="Lipzen A."/>
            <person name="Lundell T."/>
            <person name="Morin E."/>
            <person name="Murat C."/>
            <person name="Riley R."/>
            <person name="Ohm R."/>
            <person name="Sun H."/>
            <person name="Tunlid A."/>
            <person name="Henrissat B."/>
            <person name="Grigoriev I.V."/>
            <person name="Hibbett D.S."/>
            <person name="Martin F."/>
        </authorList>
    </citation>
    <scope>NUCLEOTIDE SEQUENCE [LARGE SCALE GENOMIC DNA]</scope>
    <source>
        <strain evidence="5">F 1598</strain>
    </source>
</reference>
<evidence type="ECO:0000313" key="5">
    <source>
        <dbReference type="Proteomes" id="UP000054166"/>
    </source>
</evidence>